<name>A0A5R9CI31_9LACO</name>
<dbReference type="AlphaFoldDB" id="A0A5R9CI31"/>
<proteinExistence type="predicted"/>
<protein>
    <submittedName>
        <fullName evidence="1">Uncharacterized protein</fullName>
    </submittedName>
</protein>
<comment type="caution">
    <text evidence="1">The sequence shown here is derived from an EMBL/GenBank/DDBJ whole genome shotgun (WGS) entry which is preliminary data.</text>
</comment>
<evidence type="ECO:0000313" key="2">
    <source>
        <dbReference type="Proteomes" id="UP000305100"/>
    </source>
</evidence>
<dbReference type="RefSeq" id="WP_138468174.1">
    <property type="nucleotide sequence ID" value="NZ_VBSX01000061.1"/>
</dbReference>
<dbReference type="OrthoDB" id="2273445at2"/>
<evidence type="ECO:0000313" key="1">
    <source>
        <dbReference type="EMBL" id="TLQ14921.1"/>
    </source>
</evidence>
<reference evidence="1 2" key="1">
    <citation type="submission" date="2019-05" db="EMBL/GenBank/DDBJ databases">
        <title>The metagenome of a microbial culture collection derived from dairy environment covers the genomic content of the human microbiome.</title>
        <authorList>
            <person name="Roder T."/>
            <person name="Wuthrich D."/>
            <person name="Sattari Z."/>
            <person name="Von Ah U."/>
            <person name="Bar C."/>
            <person name="Ronchi F."/>
            <person name="Macpherson A.J."/>
            <person name="Ganal-Vonarburg S.C."/>
            <person name="Bruggmann R."/>
            <person name="Vergeres G."/>
        </authorList>
    </citation>
    <scope>NUCLEOTIDE SEQUENCE [LARGE SCALE GENOMIC DNA]</scope>
    <source>
        <strain evidence="1 2">FAM 1079</strain>
    </source>
</reference>
<gene>
    <name evidence="1" type="ORF">FEZ41_14005</name>
</gene>
<dbReference type="EMBL" id="VBSX01000061">
    <property type="protein sequence ID" value="TLQ14921.1"/>
    <property type="molecule type" value="Genomic_DNA"/>
</dbReference>
<sequence>MKEKIVFVSLMVVTFFLGWGVIADQHINAAVHYTHQWKYPVPVQLKNEELADSGKLHYKLYTSTGHLKRIWKVSKNYGALLNAGSYYPLAEATIRGKKFYKVYRYNFKPEREDEKTYWGWMRTNDFSSYKKTKYQDEPNFYNSFATYVDSDIPKGPYPSLEGVPNSFAHAYYAKAFQFVVTADFTIRSWPQGDGTAMTGISDIEKYVDNRIDVEWGSEAKRSTKITWHHRIVKPGKSIAVNANDHKYGYVPGRLGNDINGHWLIYKYRQNGQSHVYVVNSNGLMTLDGKPVKYEVERISN</sequence>
<accession>A0A5R9CI31</accession>
<dbReference type="Proteomes" id="UP000305100">
    <property type="component" value="Unassembled WGS sequence"/>
</dbReference>
<organism evidence="1 2">
    <name type="scientific">Lentilactobacillus parafarraginis</name>
    <dbReference type="NCBI Taxonomy" id="390842"/>
    <lineage>
        <taxon>Bacteria</taxon>
        <taxon>Bacillati</taxon>
        <taxon>Bacillota</taxon>
        <taxon>Bacilli</taxon>
        <taxon>Lactobacillales</taxon>
        <taxon>Lactobacillaceae</taxon>
        <taxon>Lentilactobacillus</taxon>
    </lineage>
</organism>